<dbReference type="InterPro" id="IPR056100">
    <property type="entry name" value="DUF7683"/>
</dbReference>
<feature type="domain" description="DUF7683" evidence="1">
    <location>
        <begin position="98"/>
        <end position="173"/>
    </location>
</feature>
<dbReference type="RefSeq" id="WP_307445798.1">
    <property type="nucleotide sequence ID" value="NZ_JAUTAL010000001.1"/>
</dbReference>
<dbReference type="Proteomes" id="UP001225072">
    <property type="component" value="Unassembled WGS sequence"/>
</dbReference>
<evidence type="ECO:0000313" key="2">
    <source>
        <dbReference type="EMBL" id="MDQ1095222.1"/>
    </source>
</evidence>
<dbReference type="Pfam" id="PF24731">
    <property type="entry name" value="DUF7683"/>
    <property type="match status" value="2"/>
</dbReference>
<dbReference type="EMBL" id="JAUTAL010000001">
    <property type="protein sequence ID" value="MDQ1095222.1"/>
    <property type="molecule type" value="Genomic_DNA"/>
</dbReference>
<organism evidence="2 3">
    <name type="scientific">Chryseobacterium camelliae</name>
    <dbReference type="NCBI Taxonomy" id="1265445"/>
    <lineage>
        <taxon>Bacteria</taxon>
        <taxon>Pseudomonadati</taxon>
        <taxon>Bacteroidota</taxon>
        <taxon>Flavobacteriia</taxon>
        <taxon>Flavobacteriales</taxon>
        <taxon>Weeksellaceae</taxon>
        <taxon>Chryseobacterium group</taxon>
        <taxon>Chryseobacterium</taxon>
    </lineage>
</organism>
<evidence type="ECO:0000259" key="1">
    <source>
        <dbReference type="Pfam" id="PF24731"/>
    </source>
</evidence>
<comment type="caution">
    <text evidence="2">The sequence shown here is derived from an EMBL/GenBank/DDBJ whole genome shotgun (WGS) entry which is preliminary data.</text>
</comment>
<reference evidence="2 3" key="1">
    <citation type="submission" date="2023-07" db="EMBL/GenBank/DDBJ databases">
        <title>Functional and genomic diversity of the sorghum phyllosphere microbiome.</title>
        <authorList>
            <person name="Shade A."/>
        </authorList>
    </citation>
    <scope>NUCLEOTIDE SEQUENCE [LARGE SCALE GENOMIC DNA]</scope>
    <source>
        <strain evidence="2 3">SORGH_AS_1064</strain>
    </source>
</reference>
<gene>
    <name evidence="2" type="ORF">QE404_000369</name>
</gene>
<evidence type="ECO:0000313" key="3">
    <source>
        <dbReference type="Proteomes" id="UP001225072"/>
    </source>
</evidence>
<accession>A0ABU0TE04</accession>
<name>A0ABU0TE04_9FLAO</name>
<feature type="domain" description="DUF7683" evidence="1">
    <location>
        <begin position="3"/>
        <end position="80"/>
    </location>
</feature>
<protein>
    <recommendedName>
        <fullName evidence="1">DUF7683 domain-containing protein</fullName>
    </recommendedName>
</protein>
<sequence>MIKRVIEEFSIENEIINQEYDLDITPKEIIRVLDDFSLADDDNEDEIYGQYTLSEEQIQKLKPFLKDPLYEDLEKYTYELSCYEEQEVSVSAIQMEKIRSVKEFSKLSNEINKSYGLEIDSKEILKILDDLSVDEDDENLDEVYKLTDSQIEKLKPFLKENLNQNIEKYDYYLYHWYNEASTEN</sequence>
<keyword evidence="3" id="KW-1185">Reference proteome</keyword>
<proteinExistence type="predicted"/>